<dbReference type="KEGG" id="cfj:CFIO01_13276"/>
<evidence type="ECO:0000256" key="6">
    <source>
        <dbReference type="ARBA" id="ARBA00025581"/>
    </source>
</evidence>
<reference evidence="9 10" key="1">
    <citation type="submission" date="2014-02" db="EMBL/GenBank/DDBJ databases">
        <title>The genome sequence of Colletotrichum fioriniae PJ7.</title>
        <authorList>
            <person name="Baroncelli R."/>
            <person name="Thon M.R."/>
        </authorList>
    </citation>
    <scope>NUCLEOTIDE SEQUENCE [LARGE SCALE GENOMIC DNA]</scope>
    <source>
        <strain evidence="9 10">PJ7</strain>
    </source>
</reference>
<keyword evidence="4" id="KW-0804">Transcription</keyword>
<dbReference type="Proteomes" id="UP000020467">
    <property type="component" value="Unassembled WGS sequence"/>
</dbReference>
<dbReference type="Pfam" id="PF22254">
    <property type="entry name" value="TFA2_E-tether"/>
    <property type="match status" value="1"/>
</dbReference>
<feature type="compositionally biased region" description="Low complexity" evidence="7">
    <location>
        <begin position="16"/>
        <end position="46"/>
    </location>
</feature>
<dbReference type="InterPro" id="IPR054600">
    <property type="entry name" value="TFA2_E-tether"/>
</dbReference>
<comment type="subcellular location">
    <subcellularLocation>
        <location evidence="1">Nucleus</location>
    </subcellularLocation>
</comment>
<dbReference type="HOGENOM" id="CLU_568586_0_0_1"/>
<evidence type="ECO:0000313" key="10">
    <source>
        <dbReference type="Proteomes" id="UP000020467"/>
    </source>
</evidence>
<keyword evidence="9" id="KW-0648">Protein biosynthesis</keyword>
<dbReference type="AlphaFoldDB" id="A0A010Q4D5"/>
<keyword evidence="9" id="KW-0396">Initiation factor</keyword>
<evidence type="ECO:0000256" key="2">
    <source>
        <dbReference type="ARBA" id="ARBA00023015"/>
    </source>
</evidence>
<dbReference type="GO" id="GO:0005673">
    <property type="term" value="C:transcription factor TFIIE complex"/>
    <property type="evidence" value="ECO:0007669"/>
    <property type="project" value="InterPro"/>
</dbReference>
<dbReference type="InterPro" id="IPR040501">
    <property type="entry name" value="TFA2_Winged_2"/>
</dbReference>
<sequence>MSSLLEKQKAMFSSSLASAASKLQSKSTSLAPPSPSPSVSSMASASKNDTTASGKRKRDPNAIVYSQPQNTSFGQEVFTQMQYALEWLKGKDEPKTATEIFDHLGQTRSTDKHKQQLVEGMRRHPRIQWVPDPKMSEQTWRTGTYVHRPIIPGVKDKMTLLRHLQSKRDAEGTNVKDLKDGWPDCDQALMELEREHKILIVKTKKEQHPRAIWLDDATLHHHVDDEFKRMWNVVEVPSTDDIVKKLVSVGQKPASADPSTIKKVDSKKQQKKRAVRRTGKTTNTHMEHLLKDYSHMVKRLCRQPLSPSLIILIPLIVASENGNSSHGERTKKKNKTPKESTLLRNPLKHPQKHIRLLIPTNPPPPLHRKRRHARDSRLPRAHHLLVHNFPRAIAVERGFDVGRTQARCLRGRLDEVGAVRDVCAEFKVASEKGLEEGVLGAGTAGDEGEAEEFVGLARVAGAACDVEGDSGLGAGGGYAG</sequence>
<dbReference type="GO" id="GO:0006367">
    <property type="term" value="P:transcription initiation at RNA polymerase II promoter"/>
    <property type="evidence" value="ECO:0007669"/>
    <property type="project" value="InterPro"/>
</dbReference>
<name>A0A010Q4D5_9PEZI</name>
<dbReference type="GO" id="GO:0003677">
    <property type="term" value="F:DNA binding"/>
    <property type="evidence" value="ECO:0007669"/>
    <property type="project" value="UniProtKB-KW"/>
</dbReference>
<evidence type="ECO:0000259" key="8">
    <source>
        <dbReference type="PROSITE" id="PS51351"/>
    </source>
</evidence>
<feature type="compositionally biased region" description="Basic residues" evidence="7">
    <location>
        <begin position="346"/>
        <end position="355"/>
    </location>
</feature>
<dbReference type="InterPro" id="IPR016656">
    <property type="entry name" value="TFIIE-bsu"/>
</dbReference>
<keyword evidence="10" id="KW-1185">Reference proteome</keyword>
<dbReference type="PANTHER" id="PTHR12716">
    <property type="entry name" value="TRANSCRIPTION INITIATION FACTOR IIE, BETA SUBUNIT"/>
    <property type="match status" value="1"/>
</dbReference>
<keyword evidence="3" id="KW-0238">DNA-binding</keyword>
<feature type="region of interest" description="Disordered" evidence="7">
    <location>
        <begin position="253"/>
        <end position="279"/>
    </location>
</feature>
<evidence type="ECO:0000256" key="7">
    <source>
        <dbReference type="SAM" id="MobiDB-lite"/>
    </source>
</evidence>
<feature type="domain" description="TFIIE beta" evidence="8">
    <location>
        <begin position="65"/>
        <end position="154"/>
    </location>
</feature>
<dbReference type="PROSITE" id="PS51351">
    <property type="entry name" value="TFIIE_BETA_C"/>
    <property type="match status" value="1"/>
</dbReference>
<dbReference type="InterPro" id="IPR003166">
    <property type="entry name" value="TFIIE_bsu_DNA-bd"/>
</dbReference>
<feature type="region of interest" description="Disordered" evidence="7">
    <location>
        <begin position="321"/>
        <end position="370"/>
    </location>
</feature>
<dbReference type="GO" id="GO:0003743">
    <property type="term" value="F:translation initiation factor activity"/>
    <property type="evidence" value="ECO:0007669"/>
    <property type="project" value="UniProtKB-KW"/>
</dbReference>
<gene>
    <name evidence="9" type="ORF">CFIO01_13276</name>
</gene>
<dbReference type="PANTHER" id="PTHR12716:SF8">
    <property type="entry name" value="TRANSCRIPTION INITIATION FACTOR IIE SUBUNIT BETA"/>
    <property type="match status" value="1"/>
</dbReference>
<evidence type="ECO:0000256" key="3">
    <source>
        <dbReference type="ARBA" id="ARBA00023125"/>
    </source>
</evidence>
<evidence type="ECO:0000313" key="9">
    <source>
        <dbReference type="EMBL" id="EXF74717.1"/>
    </source>
</evidence>
<dbReference type="Pfam" id="PF18121">
    <property type="entry name" value="TFA2_Winged_2"/>
    <property type="match status" value="1"/>
</dbReference>
<protein>
    <submittedName>
        <fullName evidence="9">Transcription initiation factor IIE subunit beta</fullName>
    </submittedName>
</protein>
<comment type="caution">
    <text evidence="9">The sequence shown here is derived from an EMBL/GenBank/DDBJ whole genome shotgun (WGS) entry which is preliminary data.</text>
</comment>
<evidence type="ECO:0000256" key="5">
    <source>
        <dbReference type="ARBA" id="ARBA00023242"/>
    </source>
</evidence>
<evidence type="ECO:0000256" key="4">
    <source>
        <dbReference type="ARBA" id="ARBA00023163"/>
    </source>
</evidence>
<dbReference type="GO" id="GO:0001097">
    <property type="term" value="F:TFIIH-class transcription factor complex binding"/>
    <property type="evidence" value="ECO:0007669"/>
    <property type="project" value="TreeGrafter"/>
</dbReference>
<dbReference type="STRING" id="1445577.A0A010Q4D5"/>
<organism evidence="9 10">
    <name type="scientific">Colletotrichum fioriniae PJ7</name>
    <dbReference type="NCBI Taxonomy" id="1445577"/>
    <lineage>
        <taxon>Eukaryota</taxon>
        <taxon>Fungi</taxon>
        <taxon>Dikarya</taxon>
        <taxon>Ascomycota</taxon>
        <taxon>Pezizomycotina</taxon>
        <taxon>Sordariomycetes</taxon>
        <taxon>Hypocreomycetidae</taxon>
        <taxon>Glomerellales</taxon>
        <taxon>Glomerellaceae</taxon>
        <taxon>Colletotrichum</taxon>
        <taxon>Colletotrichum acutatum species complex</taxon>
    </lineage>
</organism>
<keyword evidence="5" id="KW-0539">Nucleus</keyword>
<evidence type="ECO:0000256" key="1">
    <source>
        <dbReference type="ARBA" id="ARBA00004123"/>
    </source>
</evidence>
<dbReference type="EMBL" id="JARH01000951">
    <property type="protein sequence ID" value="EXF74717.1"/>
    <property type="molecule type" value="Genomic_DNA"/>
</dbReference>
<keyword evidence="2" id="KW-0805">Transcription regulation</keyword>
<comment type="function">
    <text evidence="6">Recruits TFIIH to the initiation complex and stimulates the RNA polymerase II C-terminal domain kinase and DNA-dependent ATPase activities of TFIIH. Both TFIIH and TFIIE are required for promoter clearance by RNA polymerase.</text>
</comment>
<dbReference type="Pfam" id="PF02186">
    <property type="entry name" value="TFIIE_beta"/>
    <property type="match status" value="1"/>
</dbReference>
<feature type="region of interest" description="Disordered" evidence="7">
    <location>
        <begin position="16"/>
        <end position="68"/>
    </location>
</feature>
<dbReference type="OrthoDB" id="5323195at2759"/>
<feature type="compositionally biased region" description="Basic residues" evidence="7">
    <location>
        <begin position="269"/>
        <end position="279"/>
    </location>
</feature>
<proteinExistence type="predicted"/>
<accession>A0A010Q4D5</accession>
<dbReference type="eggNOG" id="KOG3095">
    <property type="taxonomic scope" value="Eukaryota"/>
</dbReference>